<feature type="transmembrane region" description="Helical" evidence="6">
    <location>
        <begin position="401"/>
        <end position="421"/>
    </location>
</feature>
<dbReference type="Proteomes" id="UP001597458">
    <property type="component" value="Unassembled WGS sequence"/>
</dbReference>
<keyword evidence="7" id="KW-0732">Signal</keyword>
<dbReference type="RefSeq" id="WP_141190745.1">
    <property type="nucleotide sequence ID" value="NZ_JBHUMR010000006.1"/>
</dbReference>
<dbReference type="PANTHER" id="PTHR31632">
    <property type="entry name" value="IRON TRANSPORTER FTH1"/>
    <property type="match status" value="1"/>
</dbReference>
<sequence length="602" mass="65503">MRAIFKLSVIGFIVLLFAQPVWAAGGEKANGKTLASMVEQGVHEAEEGEISKATALLNRFHERWETVEGKIRQEAPESYKQIETSYAKANALATSTNPDPKQVERALEELGHAVGGYADGASEASNERAPGASMLLGLSGELDEAKEYAGRGQWNKAKEEYGAFHEGWKSVEDSVRSSDIEAYEQIETKMGLVSAALNANPPEADQVKENIDGLGEAIEQYANGKGSEDVQSKEKSVRTLVHVLKETLAAIDAGNAEKAKEEITEFITIWPTIEGQVKTRSAEAYEDTENNMTKALSLLSSTPPKMEKAKDLITGMKTQLQPLTKETNYNFWDAAIILLREGLEIILIIAALLGFLKKSNNADKRPWIWGGAGVGVLASVAIAFLLTSIMSVASAGEEREFLEGITGLIAVVVMFTVGSWLHNKSNTASWNKYIKDKVGTVLARGSLWSLAFVAFLTVVREGAETVIFYLGIAGDISAGQLMLGILTALAILLAIGFAIIKCSVKLPISTLFLCITVLIYYVAFKFTGESLHALQVVEKLPAHPISGFPAIGWLGVYPTWETVIAQILLLVLIAFQTIYSKRTLTKQRETIDKAEKQTKVTV</sequence>
<evidence type="ECO:0000256" key="4">
    <source>
        <dbReference type="ARBA" id="ARBA00022989"/>
    </source>
</evidence>
<keyword evidence="5 6" id="KW-0472">Membrane</keyword>
<feature type="transmembrane region" description="Helical" evidence="6">
    <location>
        <begin position="563"/>
        <end position="579"/>
    </location>
</feature>
<feature type="signal peptide" evidence="7">
    <location>
        <begin position="1"/>
        <end position="23"/>
    </location>
</feature>
<keyword evidence="9" id="KW-1185">Reference proteome</keyword>
<feature type="transmembrane region" description="Helical" evidence="6">
    <location>
        <begin position="331"/>
        <end position="355"/>
    </location>
</feature>
<dbReference type="PANTHER" id="PTHR31632:SF2">
    <property type="entry name" value="PLASMA MEMBRANE IRON PERMEASE"/>
    <property type="match status" value="1"/>
</dbReference>
<evidence type="ECO:0000256" key="3">
    <source>
        <dbReference type="ARBA" id="ARBA00022692"/>
    </source>
</evidence>
<feature type="transmembrane region" description="Helical" evidence="6">
    <location>
        <begin position="441"/>
        <end position="459"/>
    </location>
</feature>
<accession>A0ABW5PL27</accession>
<evidence type="ECO:0000256" key="7">
    <source>
        <dbReference type="SAM" id="SignalP"/>
    </source>
</evidence>
<feature type="transmembrane region" description="Helical" evidence="6">
    <location>
        <begin position="479"/>
        <end position="499"/>
    </location>
</feature>
<gene>
    <name evidence="8" type="ORF">ACFSTF_01915</name>
</gene>
<keyword evidence="4 6" id="KW-1133">Transmembrane helix</keyword>
<organism evidence="8 9">
    <name type="scientific">Terrilactibacillus laevilacticus</name>
    <dbReference type="NCBI Taxonomy" id="1380157"/>
    <lineage>
        <taxon>Bacteria</taxon>
        <taxon>Bacillati</taxon>
        <taxon>Bacillota</taxon>
        <taxon>Bacilli</taxon>
        <taxon>Bacillales</taxon>
        <taxon>Bacillaceae</taxon>
        <taxon>Terrilactibacillus</taxon>
    </lineage>
</organism>
<evidence type="ECO:0000313" key="9">
    <source>
        <dbReference type="Proteomes" id="UP001597458"/>
    </source>
</evidence>
<keyword evidence="3 6" id="KW-0812">Transmembrane</keyword>
<evidence type="ECO:0000256" key="6">
    <source>
        <dbReference type="SAM" id="Phobius"/>
    </source>
</evidence>
<feature type="transmembrane region" description="Helical" evidence="6">
    <location>
        <begin position="506"/>
        <end position="524"/>
    </location>
</feature>
<evidence type="ECO:0000313" key="8">
    <source>
        <dbReference type="EMBL" id="MFD2616082.1"/>
    </source>
</evidence>
<dbReference type="EMBL" id="JBHUMR010000006">
    <property type="protein sequence ID" value="MFD2616082.1"/>
    <property type="molecule type" value="Genomic_DNA"/>
</dbReference>
<evidence type="ECO:0000256" key="2">
    <source>
        <dbReference type="ARBA" id="ARBA00008333"/>
    </source>
</evidence>
<comment type="similarity">
    <text evidence="2">Belongs to the oxidase-dependent Fe transporter (OFeT) (TC 9.A.10.1) family.</text>
</comment>
<evidence type="ECO:0000256" key="1">
    <source>
        <dbReference type="ARBA" id="ARBA00004141"/>
    </source>
</evidence>
<feature type="transmembrane region" description="Helical" evidence="6">
    <location>
        <begin position="367"/>
        <end position="389"/>
    </location>
</feature>
<dbReference type="Pfam" id="PF03239">
    <property type="entry name" value="FTR1"/>
    <property type="match status" value="1"/>
</dbReference>
<dbReference type="InterPro" id="IPR004923">
    <property type="entry name" value="FTR1/Fip1/EfeU"/>
</dbReference>
<comment type="subcellular location">
    <subcellularLocation>
        <location evidence="1">Membrane</location>
        <topology evidence="1">Multi-pass membrane protein</topology>
    </subcellularLocation>
</comment>
<evidence type="ECO:0000256" key="5">
    <source>
        <dbReference type="ARBA" id="ARBA00023136"/>
    </source>
</evidence>
<reference evidence="9" key="1">
    <citation type="journal article" date="2019" name="Int. J. Syst. Evol. Microbiol.">
        <title>The Global Catalogue of Microorganisms (GCM) 10K type strain sequencing project: providing services to taxonomists for standard genome sequencing and annotation.</title>
        <authorList>
            <consortium name="The Broad Institute Genomics Platform"/>
            <consortium name="The Broad Institute Genome Sequencing Center for Infectious Disease"/>
            <person name="Wu L."/>
            <person name="Ma J."/>
        </authorList>
    </citation>
    <scope>NUCLEOTIDE SEQUENCE [LARGE SCALE GENOMIC DNA]</scope>
    <source>
        <strain evidence="9">TISTR 2241</strain>
    </source>
</reference>
<proteinExistence type="inferred from homology"/>
<comment type="caution">
    <text evidence="8">The sequence shown here is derived from an EMBL/GenBank/DDBJ whole genome shotgun (WGS) entry which is preliminary data.</text>
</comment>
<feature type="chain" id="PRO_5045104713" evidence="7">
    <location>
        <begin position="24"/>
        <end position="602"/>
    </location>
</feature>
<name>A0ABW5PL27_9BACI</name>
<protein>
    <submittedName>
        <fullName evidence="8">FTR1 family protein</fullName>
    </submittedName>
</protein>